<keyword evidence="8" id="KW-1015">Disulfide bond</keyword>
<dbReference type="SUPFAM" id="SSF53474">
    <property type="entry name" value="alpha/beta-Hydrolases"/>
    <property type="match status" value="1"/>
</dbReference>
<name>A0A3L6N6T1_FUSOX</name>
<dbReference type="GO" id="GO:0030600">
    <property type="term" value="F:feruloyl esterase activity"/>
    <property type="evidence" value="ECO:0007669"/>
    <property type="project" value="UniProtKB-ARBA"/>
</dbReference>
<evidence type="ECO:0000256" key="7">
    <source>
        <dbReference type="ARBA" id="ARBA00022837"/>
    </source>
</evidence>
<dbReference type="GO" id="GO:0046872">
    <property type="term" value="F:metal ion binding"/>
    <property type="evidence" value="ECO:0007669"/>
    <property type="project" value="UniProtKB-KW"/>
</dbReference>
<keyword evidence="5" id="KW-0732">Signal</keyword>
<dbReference type="PANTHER" id="PTHR33938">
    <property type="entry name" value="FERULOYL ESTERASE B-RELATED"/>
    <property type="match status" value="1"/>
</dbReference>
<protein>
    <recommendedName>
        <fullName evidence="10">Carboxylic ester hydrolase</fullName>
        <ecNumber evidence="10">3.1.1.-</ecNumber>
    </recommendedName>
</protein>
<evidence type="ECO:0000256" key="5">
    <source>
        <dbReference type="ARBA" id="ARBA00022729"/>
    </source>
</evidence>
<dbReference type="Proteomes" id="UP000270866">
    <property type="component" value="Chromosome 10"/>
</dbReference>
<evidence type="ECO:0000256" key="6">
    <source>
        <dbReference type="ARBA" id="ARBA00022801"/>
    </source>
</evidence>
<keyword evidence="6 10" id="KW-0378">Hydrolase</keyword>
<dbReference type="InterPro" id="IPR011118">
    <property type="entry name" value="Tannase/feruloyl_esterase"/>
</dbReference>
<organism evidence="11">
    <name type="scientific">Fusarium oxysporum f. sp. cepae</name>
    <dbReference type="NCBI Taxonomy" id="396571"/>
    <lineage>
        <taxon>Eukaryota</taxon>
        <taxon>Fungi</taxon>
        <taxon>Dikarya</taxon>
        <taxon>Ascomycota</taxon>
        <taxon>Pezizomycotina</taxon>
        <taxon>Sordariomycetes</taxon>
        <taxon>Hypocreomycetidae</taxon>
        <taxon>Hypocreales</taxon>
        <taxon>Nectriaceae</taxon>
        <taxon>Fusarium</taxon>
        <taxon>Fusarium oxysporum species complex</taxon>
    </lineage>
</organism>
<evidence type="ECO:0000256" key="2">
    <source>
        <dbReference type="ARBA" id="ARBA00022487"/>
    </source>
</evidence>
<keyword evidence="4" id="KW-0479">Metal-binding</keyword>
<evidence type="ECO:0000256" key="8">
    <source>
        <dbReference type="ARBA" id="ARBA00023157"/>
    </source>
</evidence>
<comment type="caution">
    <text evidence="11">The sequence shown here is derived from an EMBL/GenBank/DDBJ whole genome shotgun (WGS) entry which is preliminary data.</text>
</comment>
<dbReference type="Gene3D" id="3.40.50.1820">
    <property type="entry name" value="alpha/beta hydrolase"/>
    <property type="match status" value="1"/>
</dbReference>
<comment type="similarity">
    <text evidence="1 10">Belongs to the tannase family.</text>
</comment>
<keyword evidence="3" id="KW-0858">Xylan degradation</keyword>
<dbReference type="InterPro" id="IPR029058">
    <property type="entry name" value="AB_hydrolase_fold"/>
</dbReference>
<evidence type="ECO:0000256" key="10">
    <source>
        <dbReference type="RuleBase" id="RU361238"/>
    </source>
</evidence>
<accession>A0A3L6N6T1</accession>
<dbReference type="EC" id="3.1.1.-" evidence="10"/>
<evidence type="ECO:0000256" key="3">
    <source>
        <dbReference type="ARBA" id="ARBA00022651"/>
    </source>
</evidence>
<comment type="catalytic activity">
    <reaction evidence="9">
        <text>feruloyl-polysaccharide + H2O = ferulate + polysaccharide.</text>
        <dbReference type="EC" id="3.1.1.73"/>
    </reaction>
</comment>
<dbReference type="AlphaFoldDB" id="A0A3L6N6T1"/>
<keyword evidence="7" id="KW-0106">Calcium</keyword>
<dbReference type="Pfam" id="PF07519">
    <property type="entry name" value="Tannase"/>
    <property type="match status" value="1"/>
</dbReference>
<evidence type="ECO:0000256" key="9">
    <source>
        <dbReference type="ARBA" id="ARBA00034075"/>
    </source>
</evidence>
<keyword evidence="3" id="KW-0119">Carbohydrate metabolism</keyword>
<evidence type="ECO:0000313" key="11">
    <source>
        <dbReference type="EMBL" id="RKK13270.1"/>
    </source>
</evidence>
<gene>
    <name evidence="11" type="ORF">BFJ65_g12505</name>
</gene>
<reference evidence="11" key="1">
    <citation type="journal article" date="2018" name="Sci. Rep.">
        <title>Characterisation of pathogen-specific regions and novel effector candidates in Fusarium oxysporum f. sp. cepae.</title>
        <authorList>
            <person name="Armitage A.D."/>
            <person name="Taylor A."/>
            <person name="Sobczyk M.K."/>
            <person name="Baxter L."/>
            <person name="Greenfield B.P."/>
            <person name="Bates H.J."/>
            <person name="Wilson F."/>
            <person name="Jackson A.C."/>
            <person name="Ott S."/>
            <person name="Harrison R.J."/>
            <person name="Clarkson J.P."/>
        </authorList>
    </citation>
    <scope>NUCLEOTIDE SEQUENCE [LARGE SCALE GENOMIC DNA]</scope>
    <source>
        <strain evidence="11">FoC_Fus2</strain>
    </source>
</reference>
<keyword evidence="2" id="KW-0719">Serine esterase</keyword>
<sequence>MSSVTSFASLCDPSQFGYPSLFGAKFSSLQAKLVTNFALDVSLGPGQPNLTYSEENTNFCNVTVTYTNPGYEDAVSVETWLPVDNYNGRLQAISGSGWISGRHPVTYWKMASVAVIAKDLIKQLYGKPPAYSYFNGCSQGGRQGYALAQQYPDAYDGIMAAAPAMNWSPFVMSTIWPAFYMNNTGQ</sequence>
<dbReference type="EMBL" id="MRCU01000008">
    <property type="protein sequence ID" value="RKK13270.1"/>
    <property type="molecule type" value="Genomic_DNA"/>
</dbReference>
<keyword evidence="3" id="KW-0624">Polysaccharide degradation</keyword>
<evidence type="ECO:0000256" key="1">
    <source>
        <dbReference type="ARBA" id="ARBA00006249"/>
    </source>
</evidence>
<evidence type="ECO:0000256" key="4">
    <source>
        <dbReference type="ARBA" id="ARBA00022723"/>
    </source>
</evidence>
<proteinExistence type="inferred from homology"/>
<dbReference type="PANTHER" id="PTHR33938:SF15">
    <property type="entry name" value="FERULOYL ESTERASE B-RELATED"/>
    <property type="match status" value="1"/>
</dbReference>